<evidence type="ECO:0000256" key="1">
    <source>
        <dbReference type="SAM" id="MobiDB-lite"/>
    </source>
</evidence>
<evidence type="ECO:0008006" key="4">
    <source>
        <dbReference type="Google" id="ProtNLM"/>
    </source>
</evidence>
<dbReference type="PANTHER" id="PTHR33050">
    <property type="entry name" value="REVERSE TRANSCRIPTASE DOMAIN-CONTAINING PROTEIN"/>
    <property type="match status" value="1"/>
</dbReference>
<evidence type="ECO:0000313" key="2">
    <source>
        <dbReference type="EMBL" id="EGZ22764.1"/>
    </source>
</evidence>
<organism evidence="2 3">
    <name type="scientific">Phytophthora sojae (strain P6497)</name>
    <name type="common">Soybean stem and root rot agent</name>
    <name type="synonym">Phytophthora megasperma f. sp. glycines</name>
    <dbReference type="NCBI Taxonomy" id="1094619"/>
    <lineage>
        <taxon>Eukaryota</taxon>
        <taxon>Sar</taxon>
        <taxon>Stramenopiles</taxon>
        <taxon>Oomycota</taxon>
        <taxon>Peronosporomycetes</taxon>
        <taxon>Peronosporales</taxon>
        <taxon>Peronosporaceae</taxon>
        <taxon>Phytophthora</taxon>
    </lineage>
</organism>
<keyword evidence="3" id="KW-1185">Reference proteome</keyword>
<proteinExistence type="predicted"/>
<dbReference type="InParanoid" id="G4Z4I1"/>
<sequence>MTGDRPCYGQVTAYKGARPDILGTEAAPGTQDIRRLLTGIAPVTAHPRLTAQLPWMNPRTGRDTECTVRHVITFGFYVDGNYEVPSDILLGNHFWEDPTLTGSSSGPRSTPASIPTVQTRSRRAAARQAVDSPPLGTQEAISTDRAGAPTPPSPALDQAQFVDVMDALIGVPIPSTHDNRVSHDAVAPPPPNPSTRLGRRGHLDGASSFDMPGPSMRILAALAEQPDLLQHYARQLSSQGPEPKRPRYVGVSDLQAADDTSSRQDRQHSFRPQLNARNFSVGVELPALPREPSHGDLKAALGVLGTNSEEFFDPYTRRLVSAANDFAEELSDYEPWSSSEVKTLAFWFSNVFAAYRRACEHDLDFGSTSRLDVRSRFSMQDPELSGLMLKMSRQRWRSHHSSSTNPPAGRNHAQVHGPPARTVRANTSESSKRQVPTEVGLAAPRQDGKQLCLRFISARGCPSASADRCTHSSLDAAGPGPRPLLSLARVRFIQETLLLRLEAAEATIRSGRRAAFLAAGVRPPVRSLPFGTDLNYRVDADAQRALSELVRRAKMSLADTIRIWRGQTATDTRPNKALCPEQLEWLLVGYEHQALVLASIRAGVQHCFRPHQAAPTRGSATTHSNHKSAQAMEHALLRSIREGQDLGTYMVVDRDVAEAWPAIRISPFGCVPKADADPRLEARVTHDLSFPRGASVNDASDPADLPSLSFEPVGAIARRIESIKMRSPRAIVKIMRGDVKSAFRNLFGHVGVCANFAGLLPRQNAVVVDLALPFGWTGSPAHYNVFGGAVTFLVRRLVRENRDSERFYCYTWVDDHVLVEEARHDRLELCEVALRLAMLAVLGPRSINEKKFTPWSTTARALGLDWDTSARTVSMPSDKIAKALLRIRELLKAQVVSRSSLSRVLGSLRHVCSCIRSARPFFQRLAALYRRTPRWGRVPLSPGAKLDVLWFEHILVHGHLQGIPLRYFAALPDPDVHIYMDASDAGLCALHPAAKAYLRVHFDETERNMIARNEFSSNVREQLSAVLAVLCWGDAWVASEPHTLTHIRFWIDNTSAVSWCNALQSRDQQSQELNRVLGAVEARWKLRVSAAHLPGAVNTMADLGSRAWEARALVCSNGKI</sequence>
<feature type="region of interest" description="Disordered" evidence="1">
    <location>
        <begin position="100"/>
        <end position="156"/>
    </location>
</feature>
<dbReference type="AlphaFoldDB" id="G4Z4I1"/>
<dbReference type="SUPFAM" id="SSF56672">
    <property type="entry name" value="DNA/RNA polymerases"/>
    <property type="match status" value="1"/>
</dbReference>
<accession>G4Z4I1</accession>
<evidence type="ECO:0000313" key="3">
    <source>
        <dbReference type="Proteomes" id="UP000002640"/>
    </source>
</evidence>
<dbReference type="RefSeq" id="XP_009525481.1">
    <property type="nucleotide sequence ID" value="XM_009527186.1"/>
</dbReference>
<feature type="region of interest" description="Disordered" evidence="1">
    <location>
        <begin position="175"/>
        <end position="209"/>
    </location>
</feature>
<protein>
    <recommendedName>
        <fullName evidence="4">Reverse transcriptase domain-containing protein</fullName>
    </recommendedName>
</protein>
<gene>
    <name evidence="2" type="ORF">PHYSODRAFT_245823</name>
</gene>
<dbReference type="GeneID" id="20637522"/>
<feature type="region of interest" description="Disordered" evidence="1">
    <location>
        <begin position="395"/>
        <end position="441"/>
    </location>
</feature>
<dbReference type="EMBL" id="JH159153">
    <property type="protein sequence ID" value="EGZ22764.1"/>
    <property type="molecule type" value="Genomic_DNA"/>
</dbReference>
<dbReference type="KEGG" id="psoj:PHYSODRAFT_245823"/>
<reference evidence="2 3" key="1">
    <citation type="journal article" date="2006" name="Science">
        <title>Phytophthora genome sequences uncover evolutionary origins and mechanisms of pathogenesis.</title>
        <authorList>
            <person name="Tyler B.M."/>
            <person name="Tripathy S."/>
            <person name="Zhang X."/>
            <person name="Dehal P."/>
            <person name="Jiang R.H."/>
            <person name="Aerts A."/>
            <person name="Arredondo F.D."/>
            <person name="Baxter L."/>
            <person name="Bensasson D."/>
            <person name="Beynon J.L."/>
            <person name="Chapman J."/>
            <person name="Damasceno C.M."/>
            <person name="Dorrance A.E."/>
            <person name="Dou D."/>
            <person name="Dickerman A.W."/>
            <person name="Dubchak I.L."/>
            <person name="Garbelotto M."/>
            <person name="Gijzen M."/>
            <person name="Gordon S.G."/>
            <person name="Govers F."/>
            <person name="Grunwald N.J."/>
            <person name="Huang W."/>
            <person name="Ivors K.L."/>
            <person name="Jones R.W."/>
            <person name="Kamoun S."/>
            <person name="Krampis K."/>
            <person name="Lamour K.H."/>
            <person name="Lee M.K."/>
            <person name="McDonald W.H."/>
            <person name="Medina M."/>
            <person name="Meijer H.J."/>
            <person name="Nordberg E.K."/>
            <person name="Maclean D.J."/>
            <person name="Ospina-Giraldo M.D."/>
            <person name="Morris P.F."/>
            <person name="Phuntumart V."/>
            <person name="Putnam N.H."/>
            <person name="Rash S."/>
            <person name="Rose J.K."/>
            <person name="Sakihama Y."/>
            <person name="Salamov A.A."/>
            <person name="Savidor A."/>
            <person name="Scheuring C.F."/>
            <person name="Smith B.M."/>
            <person name="Sobral B.W."/>
            <person name="Terry A."/>
            <person name="Torto-Alalibo T.A."/>
            <person name="Win J."/>
            <person name="Xu Z."/>
            <person name="Zhang H."/>
            <person name="Grigoriev I.V."/>
            <person name="Rokhsar D.S."/>
            <person name="Boore J.L."/>
        </authorList>
    </citation>
    <scope>NUCLEOTIDE SEQUENCE [LARGE SCALE GENOMIC DNA]</scope>
    <source>
        <strain evidence="2 3">P6497</strain>
    </source>
</reference>
<dbReference type="CDD" id="cd09275">
    <property type="entry name" value="RNase_HI_RT_DIRS1"/>
    <property type="match status" value="1"/>
</dbReference>
<dbReference type="PANTHER" id="PTHR33050:SF7">
    <property type="entry name" value="RIBONUCLEASE H"/>
    <property type="match status" value="1"/>
</dbReference>
<name>G4Z4I1_PHYSP</name>
<dbReference type="InterPro" id="IPR043502">
    <property type="entry name" value="DNA/RNA_pol_sf"/>
</dbReference>
<dbReference type="InterPro" id="IPR052055">
    <property type="entry name" value="Hepadnavirus_pol/RT"/>
</dbReference>
<dbReference type="Proteomes" id="UP000002640">
    <property type="component" value="Unassembled WGS sequence"/>
</dbReference>
<feature type="compositionally biased region" description="Polar residues" evidence="1">
    <location>
        <begin position="100"/>
        <end position="119"/>
    </location>
</feature>